<feature type="region of interest" description="Disordered" evidence="1">
    <location>
        <begin position="217"/>
        <end position="242"/>
    </location>
</feature>
<dbReference type="EMBL" id="LGRX02003547">
    <property type="protein sequence ID" value="KAK3282094.1"/>
    <property type="molecule type" value="Genomic_DNA"/>
</dbReference>
<evidence type="ECO:0000313" key="3">
    <source>
        <dbReference type="Proteomes" id="UP001190700"/>
    </source>
</evidence>
<reference evidence="2 3" key="1">
    <citation type="journal article" date="2015" name="Genome Biol. Evol.">
        <title>Comparative Genomics of a Bacterivorous Green Alga Reveals Evolutionary Causalities and Consequences of Phago-Mixotrophic Mode of Nutrition.</title>
        <authorList>
            <person name="Burns J.A."/>
            <person name="Paasch A."/>
            <person name="Narechania A."/>
            <person name="Kim E."/>
        </authorList>
    </citation>
    <scope>NUCLEOTIDE SEQUENCE [LARGE SCALE GENOMIC DNA]</scope>
    <source>
        <strain evidence="2 3">PLY_AMNH</strain>
    </source>
</reference>
<evidence type="ECO:0000256" key="1">
    <source>
        <dbReference type="SAM" id="MobiDB-lite"/>
    </source>
</evidence>
<feature type="compositionally biased region" description="Polar residues" evidence="1">
    <location>
        <begin position="226"/>
        <end position="235"/>
    </location>
</feature>
<name>A0AAE0LER8_9CHLO</name>
<dbReference type="PROSITE" id="PS51257">
    <property type="entry name" value="PROKAR_LIPOPROTEIN"/>
    <property type="match status" value="1"/>
</dbReference>
<gene>
    <name evidence="2" type="ORF">CYMTET_10153</name>
</gene>
<sequence>MGTRDNALCDRETCVTTYVKKPTSFTYGTCGLLSCAQNRFVYQLRENNLKRVRRNFCAISQHLLYCLPVECDAEAYGFERCRLCATTFHRSCALTLFLEGDYAFKLDPSAQLICSNCLLVLPQTVIVFSTVASALANNGTPLKYLVVIPTHTTAAANIQYRALQDASSEFDGLTFAWLGDALMDTEDSGLSGTPAAQRDPSRAAILALKEDLVTTATRERAARTPSMRSRASESVDTPEGSIPESNYGLSPVHMDANLRVGVDAPAQPAASRASLTAAAPAAERAWLCSSTILLRTCTWSLSLPRRPLLPPSRLTSHPIFVPRRSRRLFLHAPVLRLSCPLIPSTLILLPPFRMRPDSWVRLRYRLLQATFWAASYMAEETRRLEQQRQAAAGITFDLLLTAVAPKDGVEGLVTGDIDGLSVTDLDSPSAMRREMRENYSGNGTTKVDKLIMRRLMQVDTLGDSAELQHTPLRVTQESLTMSGNKLQVRDRLQFPRQDRFLTYCRKRTSEWSTIQRSGLGVFAPAHQSHVFHHRTALLVQARYGFMIELVEHAGLEWP</sequence>
<organism evidence="2 3">
    <name type="scientific">Cymbomonas tetramitiformis</name>
    <dbReference type="NCBI Taxonomy" id="36881"/>
    <lineage>
        <taxon>Eukaryota</taxon>
        <taxon>Viridiplantae</taxon>
        <taxon>Chlorophyta</taxon>
        <taxon>Pyramimonadophyceae</taxon>
        <taxon>Pyramimonadales</taxon>
        <taxon>Pyramimonadaceae</taxon>
        <taxon>Cymbomonas</taxon>
    </lineage>
</organism>
<proteinExistence type="predicted"/>
<keyword evidence="3" id="KW-1185">Reference proteome</keyword>
<accession>A0AAE0LER8</accession>
<dbReference type="AlphaFoldDB" id="A0AAE0LER8"/>
<protein>
    <submittedName>
        <fullName evidence="2">Uncharacterized protein</fullName>
    </submittedName>
</protein>
<comment type="caution">
    <text evidence="2">The sequence shown here is derived from an EMBL/GenBank/DDBJ whole genome shotgun (WGS) entry which is preliminary data.</text>
</comment>
<evidence type="ECO:0000313" key="2">
    <source>
        <dbReference type="EMBL" id="KAK3282094.1"/>
    </source>
</evidence>
<dbReference type="Proteomes" id="UP001190700">
    <property type="component" value="Unassembled WGS sequence"/>
</dbReference>